<feature type="region of interest" description="Disordered" evidence="2">
    <location>
        <begin position="69"/>
        <end position="142"/>
    </location>
</feature>
<feature type="region of interest" description="Disordered" evidence="2">
    <location>
        <begin position="167"/>
        <end position="346"/>
    </location>
</feature>
<feature type="compositionally biased region" description="Low complexity" evidence="2">
    <location>
        <begin position="604"/>
        <end position="617"/>
    </location>
</feature>
<evidence type="ECO:0000313" key="4">
    <source>
        <dbReference type="Proteomes" id="UP000284706"/>
    </source>
</evidence>
<evidence type="ECO:0000313" key="3">
    <source>
        <dbReference type="EMBL" id="PPQ72171.1"/>
    </source>
</evidence>
<accession>A0A409W103</accession>
<feature type="compositionally biased region" description="Polar residues" evidence="2">
    <location>
        <begin position="313"/>
        <end position="329"/>
    </location>
</feature>
<feature type="compositionally biased region" description="Low complexity" evidence="2">
    <location>
        <begin position="651"/>
        <end position="694"/>
    </location>
</feature>
<dbReference type="EMBL" id="NHYE01005470">
    <property type="protein sequence ID" value="PPQ72171.1"/>
    <property type="molecule type" value="Genomic_DNA"/>
</dbReference>
<feature type="compositionally biased region" description="Basic residues" evidence="2">
    <location>
        <begin position="170"/>
        <end position="185"/>
    </location>
</feature>
<dbReference type="InParanoid" id="A0A409W103"/>
<comment type="caution">
    <text evidence="3">The sequence shown here is derived from an EMBL/GenBank/DDBJ whole genome shotgun (WGS) entry which is preliminary data.</text>
</comment>
<feature type="region of interest" description="Disordered" evidence="2">
    <location>
        <begin position="855"/>
        <end position="937"/>
    </location>
</feature>
<proteinExistence type="predicted"/>
<keyword evidence="1" id="KW-0175">Coiled coil</keyword>
<feature type="compositionally biased region" description="Polar residues" evidence="2">
    <location>
        <begin position="724"/>
        <end position="736"/>
    </location>
</feature>
<feature type="compositionally biased region" description="Basic and acidic residues" evidence="2">
    <location>
        <begin position="894"/>
        <end position="914"/>
    </location>
</feature>
<feature type="compositionally biased region" description="Basic and acidic residues" evidence="2">
    <location>
        <begin position="864"/>
        <end position="886"/>
    </location>
</feature>
<evidence type="ECO:0000256" key="1">
    <source>
        <dbReference type="SAM" id="Coils"/>
    </source>
</evidence>
<feature type="compositionally biased region" description="Low complexity" evidence="2">
    <location>
        <begin position="778"/>
        <end position="796"/>
    </location>
</feature>
<keyword evidence="4" id="KW-1185">Reference proteome</keyword>
<name>A0A409W103_9AGAR</name>
<feature type="region of interest" description="Disordered" evidence="2">
    <location>
        <begin position="522"/>
        <end position="830"/>
    </location>
</feature>
<feature type="compositionally biased region" description="Polar residues" evidence="2">
    <location>
        <begin position="126"/>
        <end position="141"/>
    </location>
</feature>
<feature type="coiled-coil region" evidence="1">
    <location>
        <begin position="355"/>
        <end position="401"/>
    </location>
</feature>
<feature type="compositionally biased region" description="Basic residues" evidence="2">
    <location>
        <begin position="104"/>
        <end position="113"/>
    </location>
</feature>
<protein>
    <submittedName>
        <fullName evidence="3">Uncharacterized protein</fullName>
    </submittedName>
</protein>
<reference evidence="3 4" key="1">
    <citation type="journal article" date="2018" name="Evol. Lett.">
        <title>Horizontal gene cluster transfer increased hallucinogenic mushroom diversity.</title>
        <authorList>
            <person name="Reynolds H.T."/>
            <person name="Vijayakumar V."/>
            <person name="Gluck-Thaler E."/>
            <person name="Korotkin H.B."/>
            <person name="Matheny P.B."/>
            <person name="Slot J.C."/>
        </authorList>
    </citation>
    <scope>NUCLEOTIDE SEQUENCE [LARGE SCALE GENOMIC DNA]</scope>
    <source>
        <strain evidence="3 4">SRW20</strain>
    </source>
</reference>
<feature type="compositionally biased region" description="Polar residues" evidence="2">
    <location>
        <begin position="704"/>
        <end position="713"/>
    </location>
</feature>
<evidence type="ECO:0000256" key="2">
    <source>
        <dbReference type="SAM" id="MobiDB-lite"/>
    </source>
</evidence>
<feature type="compositionally biased region" description="Pro residues" evidence="2">
    <location>
        <begin position="205"/>
        <end position="214"/>
    </location>
</feature>
<feature type="compositionally biased region" description="Low complexity" evidence="2">
    <location>
        <begin position="569"/>
        <end position="583"/>
    </location>
</feature>
<feature type="compositionally biased region" description="Polar residues" evidence="2">
    <location>
        <begin position="625"/>
        <end position="634"/>
    </location>
</feature>
<sequence>MYVCPCRGRALLGSRCLHGLQAISSTSGFSPTSQVQKIQQQGQPRQDQWRNVLPGSAEFGCDEKRLHATAGSSVASSPPLPPSPCPPSSMRFRPAGPPPESRSPRHRLHHPSHNPHPSPLVGSTFGGNATQPPVFNSSQQDPVARVGVQHQQVPLENQHEYQYIQDLKRNSARKRPSSKRRHASKLGRSVSGGRKPNTSSRSAHPKPPVPPPPTRAAHPRPHPPPAPQTLPSTPKNMHDPLHYEYSPSDSPGLSPQIPPSDRPGFAFLPHPDVFLHSLATERHDGGDGRYRRVPSPPPPPSLPTAPHGPPRPTHSQSSPYQPSAQTPTPASRPVPTPMSSGKPKMPEELDLGLAVRKALAVRAKLEQERSQIQQERLQIHRDRVQLQVERESINKERYELRRGHDEMQRERALLAKESERWAKQIRVLGGIVAEKDRELEEERRRREVLGKRLEGVYRAILERAQGEVLDQAEAQALIGAGWGGAEKGATNANASIVVDTHASTTENVPLLDSHLDLHTTSFSLSPTRRKRKAEREPDAQTKRDVDTDVPASVGHPIVGGGNDEAAFISPRTPTSSSSKTSPSNKRARLTDKPPHCQTYRVIRTPGTSATQTTPTRPVNGDALANRSSAKTSGSALDPEPLPTKAGAHCGPSESMSSSPASSLSPADSRWTPITQDTSGTSITQTSTSSSATLQDSDHVAPSLSPHSQGNSLPSAPHASVAQGPPTSLITTVGQQSPDAAPAPARIPTPTPDSDDTNAPASPEEGPRPYFPSHGDTEAPTSASSSASSAPAVSDPDQGPPATPPSTPVTSFAIPNTYDVNSGPGPDPSTVTFLKLIADRVAFEMEEKFRAIWGEVVNEDGENGSEDKRKDLAFGRDSGKEHGDGKRLRLQCDLTEARDGMKHEDKSDSESDYGRSRGLPYVQSLSSPYSSYWGHTQS</sequence>
<feature type="compositionally biased region" description="Polar residues" evidence="2">
    <location>
        <begin position="922"/>
        <end position="937"/>
    </location>
</feature>
<organism evidence="3 4">
    <name type="scientific">Gymnopilus dilepis</name>
    <dbReference type="NCBI Taxonomy" id="231916"/>
    <lineage>
        <taxon>Eukaryota</taxon>
        <taxon>Fungi</taxon>
        <taxon>Dikarya</taxon>
        <taxon>Basidiomycota</taxon>
        <taxon>Agaricomycotina</taxon>
        <taxon>Agaricomycetes</taxon>
        <taxon>Agaricomycetidae</taxon>
        <taxon>Agaricales</taxon>
        <taxon>Agaricineae</taxon>
        <taxon>Hymenogastraceae</taxon>
        <taxon>Gymnopilus</taxon>
    </lineage>
</organism>
<feature type="region of interest" description="Disordered" evidence="2">
    <location>
        <begin position="25"/>
        <end position="50"/>
    </location>
</feature>
<feature type="compositionally biased region" description="Low complexity" evidence="2">
    <location>
        <begin position="34"/>
        <end position="46"/>
    </location>
</feature>
<feature type="compositionally biased region" description="Pro residues" evidence="2">
    <location>
        <begin position="797"/>
        <end position="806"/>
    </location>
</feature>
<feature type="compositionally biased region" description="Pro residues" evidence="2">
    <location>
        <begin position="294"/>
        <end position="312"/>
    </location>
</feature>
<feature type="compositionally biased region" description="Basic and acidic residues" evidence="2">
    <location>
        <begin position="279"/>
        <end position="290"/>
    </location>
</feature>
<feature type="compositionally biased region" description="Basic and acidic residues" evidence="2">
    <location>
        <begin position="533"/>
        <end position="546"/>
    </location>
</feature>
<dbReference type="AlphaFoldDB" id="A0A409W103"/>
<gene>
    <name evidence="3" type="ORF">CVT26_006890</name>
</gene>
<feature type="compositionally biased region" description="Pro residues" evidence="2">
    <location>
        <begin position="78"/>
        <end position="87"/>
    </location>
</feature>
<dbReference type="Proteomes" id="UP000284706">
    <property type="component" value="Unassembled WGS sequence"/>
</dbReference>